<feature type="transmembrane region" description="Helical" evidence="2">
    <location>
        <begin position="70"/>
        <end position="92"/>
    </location>
</feature>
<dbReference type="EMBL" id="JAWDGP010000828">
    <property type="protein sequence ID" value="KAK3796953.1"/>
    <property type="molecule type" value="Genomic_DNA"/>
</dbReference>
<sequence length="166" mass="18746">MTLRKGDKREGVKTSETGRGAESLPSGYGVVLGTKFSFTGTIVFLAMFPYQARSVTNINAKIHPEFITSAVVRTGAWLMSAVFYVFSLSFFLEYFPSAYPCLYHFDLTCRQFRGSGSRFYLDLGFASVFKVKTVRRKYTKEKCKQVFEEKILAGSGESECRIKEVV</sequence>
<keyword evidence="2" id="KW-1133">Transmembrane helix</keyword>
<keyword evidence="2" id="KW-0472">Membrane</keyword>
<keyword evidence="2" id="KW-0812">Transmembrane</keyword>
<reference evidence="3" key="1">
    <citation type="journal article" date="2023" name="G3 (Bethesda)">
        <title>A reference genome for the long-term kleptoplast-retaining sea slug Elysia crispata morphotype clarki.</title>
        <authorList>
            <person name="Eastman K.E."/>
            <person name="Pendleton A.L."/>
            <person name="Shaikh M.A."/>
            <person name="Suttiyut T."/>
            <person name="Ogas R."/>
            <person name="Tomko P."/>
            <person name="Gavelis G."/>
            <person name="Widhalm J.R."/>
            <person name="Wisecaver J.H."/>
        </authorList>
    </citation>
    <scope>NUCLEOTIDE SEQUENCE</scope>
    <source>
        <strain evidence="3">ECLA1</strain>
    </source>
</reference>
<comment type="caution">
    <text evidence="3">The sequence shown here is derived from an EMBL/GenBank/DDBJ whole genome shotgun (WGS) entry which is preliminary data.</text>
</comment>
<evidence type="ECO:0000256" key="2">
    <source>
        <dbReference type="SAM" id="Phobius"/>
    </source>
</evidence>
<evidence type="ECO:0000313" key="3">
    <source>
        <dbReference type="EMBL" id="KAK3796953.1"/>
    </source>
</evidence>
<accession>A0AAE1AZU0</accession>
<evidence type="ECO:0000256" key="1">
    <source>
        <dbReference type="SAM" id="MobiDB-lite"/>
    </source>
</evidence>
<feature type="region of interest" description="Disordered" evidence="1">
    <location>
        <begin position="1"/>
        <end position="20"/>
    </location>
</feature>
<evidence type="ECO:0000313" key="4">
    <source>
        <dbReference type="Proteomes" id="UP001283361"/>
    </source>
</evidence>
<feature type="compositionally biased region" description="Basic and acidic residues" evidence="1">
    <location>
        <begin position="1"/>
        <end position="13"/>
    </location>
</feature>
<dbReference type="Proteomes" id="UP001283361">
    <property type="component" value="Unassembled WGS sequence"/>
</dbReference>
<feature type="transmembrane region" description="Helical" evidence="2">
    <location>
        <begin position="28"/>
        <end position="50"/>
    </location>
</feature>
<protein>
    <submittedName>
        <fullName evidence="3">Uncharacterized protein</fullName>
    </submittedName>
</protein>
<organism evidence="3 4">
    <name type="scientific">Elysia crispata</name>
    <name type="common">lettuce slug</name>
    <dbReference type="NCBI Taxonomy" id="231223"/>
    <lineage>
        <taxon>Eukaryota</taxon>
        <taxon>Metazoa</taxon>
        <taxon>Spiralia</taxon>
        <taxon>Lophotrochozoa</taxon>
        <taxon>Mollusca</taxon>
        <taxon>Gastropoda</taxon>
        <taxon>Heterobranchia</taxon>
        <taxon>Euthyneura</taxon>
        <taxon>Panpulmonata</taxon>
        <taxon>Sacoglossa</taxon>
        <taxon>Placobranchoidea</taxon>
        <taxon>Plakobranchidae</taxon>
        <taxon>Elysia</taxon>
    </lineage>
</organism>
<dbReference type="AlphaFoldDB" id="A0AAE1AZU0"/>
<proteinExistence type="predicted"/>
<keyword evidence="4" id="KW-1185">Reference proteome</keyword>
<name>A0AAE1AZU0_9GAST</name>
<gene>
    <name evidence="3" type="ORF">RRG08_032255</name>
</gene>